<reference evidence="1" key="1">
    <citation type="submission" date="2022-10" db="EMBL/GenBank/DDBJ databases">
        <title>Genome Sequence of Xylaria curta.</title>
        <authorList>
            <person name="Buettner E."/>
        </authorList>
    </citation>
    <scope>NUCLEOTIDE SEQUENCE</scope>
    <source>
        <strain evidence="1">Babe10</strain>
    </source>
</reference>
<organism evidence="1 2">
    <name type="scientific">Xylaria curta</name>
    <dbReference type="NCBI Taxonomy" id="42375"/>
    <lineage>
        <taxon>Eukaryota</taxon>
        <taxon>Fungi</taxon>
        <taxon>Dikarya</taxon>
        <taxon>Ascomycota</taxon>
        <taxon>Pezizomycotina</taxon>
        <taxon>Sordariomycetes</taxon>
        <taxon>Xylariomycetidae</taxon>
        <taxon>Xylariales</taxon>
        <taxon>Xylariaceae</taxon>
        <taxon>Xylaria</taxon>
    </lineage>
</organism>
<dbReference type="EMBL" id="JAPDGR010001951">
    <property type="protein sequence ID" value="KAJ2978490.1"/>
    <property type="molecule type" value="Genomic_DNA"/>
</dbReference>
<dbReference type="Proteomes" id="UP001143856">
    <property type="component" value="Unassembled WGS sequence"/>
</dbReference>
<proteinExistence type="predicted"/>
<name>A0ACC1NHS6_9PEZI</name>
<protein>
    <submittedName>
        <fullName evidence="1">Uncharacterized protein</fullName>
    </submittedName>
</protein>
<comment type="caution">
    <text evidence="1">The sequence shown here is derived from an EMBL/GenBank/DDBJ whole genome shotgun (WGS) entry which is preliminary data.</text>
</comment>
<accession>A0ACC1NHS6</accession>
<evidence type="ECO:0000313" key="1">
    <source>
        <dbReference type="EMBL" id="KAJ2978490.1"/>
    </source>
</evidence>
<sequence>MQLITVIIATTLAGLSAASPAVLDTRYVPGSCGVHVTQWQKNENGVGADYQFDVYIKDAIGTQIGGASRLAIPTYVTKDVSSDLPNPLRITAGAVDGDPVQFEYNGYHFSSSAGCSTGKYDGGNRDSEYIVHFIALSSRSWEWWASEASFIPYILHTPTPVAEHHLKGAGATDLSGAREVVRILIRLV</sequence>
<gene>
    <name evidence="1" type="ORF">NUW58_g7476</name>
</gene>
<evidence type="ECO:0000313" key="2">
    <source>
        <dbReference type="Proteomes" id="UP001143856"/>
    </source>
</evidence>
<keyword evidence="2" id="KW-1185">Reference proteome</keyword>